<comment type="caution">
    <text evidence="3">The sequence shown here is derived from an EMBL/GenBank/DDBJ whole genome shotgun (WGS) entry which is preliminary data.</text>
</comment>
<dbReference type="InterPro" id="IPR032795">
    <property type="entry name" value="DUF3741-assoc"/>
</dbReference>
<feature type="region of interest" description="Disordered" evidence="1">
    <location>
        <begin position="159"/>
        <end position="211"/>
    </location>
</feature>
<dbReference type="EMBL" id="JBBPBM010000013">
    <property type="protein sequence ID" value="KAK8561653.1"/>
    <property type="molecule type" value="Genomic_DNA"/>
</dbReference>
<name>A0ABR2EI26_9ROSI</name>
<evidence type="ECO:0000313" key="3">
    <source>
        <dbReference type="EMBL" id="KAK8561653.1"/>
    </source>
</evidence>
<gene>
    <name evidence="3" type="ORF">V6N12_048717</name>
</gene>
<evidence type="ECO:0000313" key="4">
    <source>
        <dbReference type="Proteomes" id="UP001472677"/>
    </source>
</evidence>
<evidence type="ECO:0000256" key="1">
    <source>
        <dbReference type="SAM" id="MobiDB-lite"/>
    </source>
</evidence>
<feature type="compositionally biased region" description="Low complexity" evidence="1">
    <location>
        <begin position="195"/>
        <end position="209"/>
    </location>
</feature>
<protein>
    <recommendedName>
        <fullName evidence="2">DUF3741 domain-containing protein</fullName>
    </recommendedName>
</protein>
<evidence type="ECO:0000259" key="2">
    <source>
        <dbReference type="Pfam" id="PF14383"/>
    </source>
</evidence>
<dbReference type="Proteomes" id="UP001472677">
    <property type="component" value="Unassembled WGS sequence"/>
</dbReference>
<feature type="domain" description="DUF3741" evidence="2">
    <location>
        <begin position="53"/>
        <end position="69"/>
    </location>
</feature>
<keyword evidence="4" id="KW-1185">Reference proteome</keyword>
<dbReference type="Pfam" id="PF14383">
    <property type="entry name" value="VARLMGL"/>
    <property type="match status" value="1"/>
</dbReference>
<proteinExistence type="predicted"/>
<reference evidence="3 4" key="1">
    <citation type="journal article" date="2024" name="G3 (Bethesda)">
        <title>Genome assembly of Hibiscus sabdariffa L. provides insights into metabolisms of medicinal natural products.</title>
        <authorList>
            <person name="Kim T."/>
        </authorList>
    </citation>
    <scope>NUCLEOTIDE SEQUENCE [LARGE SCALE GENOMIC DNA]</scope>
    <source>
        <strain evidence="3">TK-2024</strain>
        <tissue evidence="3">Old leaves</tissue>
    </source>
</reference>
<organism evidence="3 4">
    <name type="scientific">Hibiscus sabdariffa</name>
    <name type="common">roselle</name>
    <dbReference type="NCBI Taxonomy" id="183260"/>
    <lineage>
        <taxon>Eukaryota</taxon>
        <taxon>Viridiplantae</taxon>
        <taxon>Streptophyta</taxon>
        <taxon>Embryophyta</taxon>
        <taxon>Tracheophyta</taxon>
        <taxon>Spermatophyta</taxon>
        <taxon>Magnoliopsida</taxon>
        <taxon>eudicotyledons</taxon>
        <taxon>Gunneridae</taxon>
        <taxon>Pentapetalae</taxon>
        <taxon>rosids</taxon>
        <taxon>malvids</taxon>
        <taxon>Malvales</taxon>
        <taxon>Malvaceae</taxon>
        <taxon>Malvoideae</taxon>
        <taxon>Hibiscus</taxon>
    </lineage>
</organism>
<feature type="compositionally biased region" description="Basic and acidic residues" evidence="1">
    <location>
        <begin position="104"/>
        <end position="136"/>
    </location>
</feature>
<feature type="region of interest" description="Disordered" evidence="1">
    <location>
        <begin position="104"/>
        <end position="145"/>
    </location>
</feature>
<dbReference type="PANTHER" id="PTHR35499">
    <property type="entry name" value="OS05G0128300 PROTEIN"/>
    <property type="match status" value="1"/>
</dbReference>
<dbReference type="PANTHER" id="PTHR35499:SF4">
    <property type="entry name" value="ALC-INTERACTING PROTEIN 1"/>
    <property type="match status" value="1"/>
</dbReference>
<sequence>MSNTKRSSSGCFSAAFRLFLCSGSPQTHPSDNIMEPNADDNAAMVRVQSESGPGVVARLMGLDSLPEKNWVPKGETPGPPLLRQRNQNHEFLVVYMDEKKETGFEPRELKSQKVGCKKDHQEKNRKISKLENEPRRVSAKTSLKSSRCIGVTKNVQINRRANSRAKTPLNEVSIETKKKKKKKRKQCEAKKVEYSENSSEGSSSSPVSVLAAHQDNDISEDSKSLEVKLEKNFESTDDGENVFRLELVGRPPKLTDEDIKFSNWITKKVFTFEDFEEICVEFEDQILDLMLHQVVDDLVGSNA</sequence>
<accession>A0ABR2EI26</accession>